<evidence type="ECO:0000256" key="1">
    <source>
        <dbReference type="ARBA" id="ARBA00010515"/>
    </source>
</evidence>
<comment type="similarity">
    <text evidence="1">Belongs to the 'GDXG' lipolytic enzyme family.</text>
</comment>
<organism evidence="5">
    <name type="scientific">Schlesneria paludicola</name>
    <dbReference type="NCBI Taxonomy" id="360056"/>
    <lineage>
        <taxon>Bacteria</taxon>
        <taxon>Pseudomonadati</taxon>
        <taxon>Planctomycetota</taxon>
        <taxon>Planctomycetia</taxon>
        <taxon>Planctomycetales</taxon>
        <taxon>Planctomycetaceae</taxon>
        <taxon>Schlesneria</taxon>
    </lineage>
</organism>
<sequence>MMRFVWLMSGLLIATSSVALAQEAAPRKAAAKKKAQPQLPTPTLADVAYGNHPKQVLHFWKAETDGPAPLLFFIHGGGWQGGNRASVASLLPEMLKNGISVVSIEYRFIQEAIADGVTPPVKGPLHDAARALQFVRNKAGEWNLDKTRIAASGGSAGACSSLWLAFHDDLADPKSDDPIARESTRLLAAAVTGAQTTLDPQQMQEWTPNSRYGSHAFGIFKETNGRQVADFALFLEKRETILPWIAEYSPYALVTADDPPVYLFYSAPPALGQDQKDPTHTSNFGVKLQEKCQSVGVPCELVYPDAPDVKHPRVADYLIAKLKAPAAK</sequence>
<comment type="caution">
    <text evidence="5">The sequence shown here is derived from an EMBL/GenBank/DDBJ whole genome shotgun (WGS) entry which is preliminary data.</text>
</comment>
<dbReference type="InterPro" id="IPR050300">
    <property type="entry name" value="GDXG_lipolytic_enzyme"/>
</dbReference>
<dbReference type="Gene3D" id="3.40.50.1820">
    <property type="entry name" value="alpha/beta hydrolase"/>
    <property type="match status" value="1"/>
</dbReference>
<feature type="domain" description="BD-FAE-like" evidence="4">
    <location>
        <begin position="62"/>
        <end position="265"/>
    </location>
</feature>
<evidence type="ECO:0000259" key="4">
    <source>
        <dbReference type="Pfam" id="PF20434"/>
    </source>
</evidence>
<evidence type="ECO:0000313" key="5">
    <source>
        <dbReference type="EMBL" id="HEN16096.1"/>
    </source>
</evidence>
<keyword evidence="2 5" id="KW-0378">Hydrolase</keyword>
<dbReference type="AlphaFoldDB" id="A0A7C2PB77"/>
<protein>
    <submittedName>
        <fullName evidence="5">Alpha/beta hydrolase</fullName>
    </submittedName>
</protein>
<reference evidence="5" key="1">
    <citation type="journal article" date="2020" name="mSystems">
        <title>Genome- and Community-Level Interaction Insights into Carbon Utilization and Element Cycling Functions of Hydrothermarchaeota in Hydrothermal Sediment.</title>
        <authorList>
            <person name="Zhou Z."/>
            <person name="Liu Y."/>
            <person name="Xu W."/>
            <person name="Pan J."/>
            <person name="Luo Z.H."/>
            <person name="Li M."/>
        </authorList>
    </citation>
    <scope>NUCLEOTIDE SEQUENCE [LARGE SCALE GENOMIC DNA]</scope>
    <source>
        <strain evidence="5">SpSt-339</strain>
    </source>
</reference>
<evidence type="ECO:0000256" key="2">
    <source>
        <dbReference type="ARBA" id="ARBA00022801"/>
    </source>
</evidence>
<dbReference type="InterPro" id="IPR029058">
    <property type="entry name" value="AB_hydrolase_fold"/>
</dbReference>
<dbReference type="EMBL" id="DSOK01000323">
    <property type="protein sequence ID" value="HEN16096.1"/>
    <property type="molecule type" value="Genomic_DNA"/>
</dbReference>
<name>A0A7C2PB77_9PLAN</name>
<proteinExistence type="inferred from homology"/>
<dbReference type="GO" id="GO:0004806">
    <property type="term" value="F:triacylglycerol lipase activity"/>
    <property type="evidence" value="ECO:0007669"/>
    <property type="project" value="TreeGrafter"/>
</dbReference>
<dbReference type="SUPFAM" id="SSF53474">
    <property type="entry name" value="alpha/beta-Hydrolases"/>
    <property type="match status" value="1"/>
</dbReference>
<dbReference type="PANTHER" id="PTHR48081:SF30">
    <property type="entry name" value="ACETYL-HYDROLASE LIPR-RELATED"/>
    <property type="match status" value="1"/>
</dbReference>
<gene>
    <name evidence="5" type="ORF">ENQ76_11595</name>
</gene>
<dbReference type="Pfam" id="PF20434">
    <property type="entry name" value="BD-FAE"/>
    <property type="match status" value="1"/>
</dbReference>
<evidence type="ECO:0000256" key="3">
    <source>
        <dbReference type="SAM" id="SignalP"/>
    </source>
</evidence>
<feature type="chain" id="PRO_5027692291" evidence="3">
    <location>
        <begin position="22"/>
        <end position="328"/>
    </location>
</feature>
<dbReference type="PANTHER" id="PTHR48081">
    <property type="entry name" value="AB HYDROLASE SUPERFAMILY PROTEIN C4A8.06C"/>
    <property type="match status" value="1"/>
</dbReference>
<feature type="signal peptide" evidence="3">
    <location>
        <begin position="1"/>
        <end position="21"/>
    </location>
</feature>
<keyword evidence="3" id="KW-0732">Signal</keyword>
<dbReference type="InterPro" id="IPR049492">
    <property type="entry name" value="BD-FAE-like_dom"/>
</dbReference>
<accession>A0A7C2PB77</accession>